<evidence type="ECO:0000256" key="1">
    <source>
        <dbReference type="SAM" id="MobiDB-lite"/>
    </source>
</evidence>
<accession>A0A9N8EQY8</accession>
<sequence length="130" mass="14014">MSSPKSDKRDKAALEALANVAPTPAPAVKKITERGSEDDWEKYDIPTSTTVDPTATSETTEGTTKQKKTAARKGKKAKGKDKRGCCRKLEEDENLFSLCIGALFCGYCWATAAQASSKGGDECCDCCDFF</sequence>
<comment type="caution">
    <text evidence="2">The sequence shown here is derived from an EMBL/GenBank/DDBJ whole genome shotgun (WGS) entry which is preliminary data.</text>
</comment>
<gene>
    <name evidence="2" type="ORF">SEMRO_1590_G284400.1</name>
</gene>
<name>A0A9N8EQY8_9STRA</name>
<reference evidence="2" key="1">
    <citation type="submission" date="2020-06" db="EMBL/GenBank/DDBJ databases">
        <authorList>
            <consortium name="Plant Systems Biology data submission"/>
        </authorList>
    </citation>
    <scope>NUCLEOTIDE SEQUENCE</scope>
    <source>
        <strain evidence="2">D6</strain>
    </source>
</reference>
<evidence type="ECO:0000313" key="3">
    <source>
        <dbReference type="Proteomes" id="UP001153069"/>
    </source>
</evidence>
<feature type="compositionally biased region" description="Low complexity" evidence="1">
    <location>
        <begin position="54"/>
        <end position="63"/>
    </location>
</feature>
<feature type="region of interest" description="Disordered" evidence="1">
    <location>
        <begin position="1"/>
        <end position="84"/>
    </location>
</feature>
<dbReference type="AlphaFoldDB" id="A0A9N8EQY8"/>
<keyword evidence="3" id="KW-1185">Reference proteome</keyword>
<evidence type="ECO:0000313" key="2">
    <source>
        <dbReference type="EMBL" id="CAB9524820.1"/>
    </source>
</evidence>
<feature type="compositionally biased region" description="Basic residues" evidence="1">
    <location>
        <begin position="65"/>
        <end position="81"/>
    </location>
</feature>
<dbReference type="EMBL" id="CAICTM010001588">
    <property type="protein sequence ID" value="CAB9524820.1"/>
    <property type="molecule type" value="Genomic_DNA"/>
</dbReference>
<feature type="compositionally biased region" description="Basic and acidic residues" evidence="1">
    <location>
        <begin position="1"/>
        <end position="13"/>
    </location>
</feature>
<organism evidence="2 3">
    <name type="scientific">Seminavis robusta</name>
    <dbReference type="NCBI Taxonomy" id="568900"/>
    <lineage>
        <taxon>Eukaryota</taxon>
        <taxon>Sar</taxon>
        <taxon>Stramenopiles</taxon>
        <taxon>Ochrophyta</taxon>
        <taxon>Bacillariophyta</taxon>
        <taxon>Bacillariophyceae</taxon>
        <taxon>Bacillariophycidae</taxon>
        <taxon>Naviculales</taxon>
        <taxon>Naviculaceae</taxon>
        <taxon>Seminavis</taxon>
    </lineage>
</organism>
<proteinExistence type="predicted"/>
<dbReference type="Proteomes" id="UP001153069">
    <property type="component" value="Unassembled WGS sequence"/>
</dbReference>
<protein>
    <submittedName>
        <fullName evidence="2">Uncharacterized protein</fullName>
    </submittedName>
</protein>